<reference evidence="2 3" key="1">
    <citation type="submission" date="2023-04" db="EMBL/GenBank/DDBJ databases">
        <title>A long-awaited taxogenomic arrangement of the family Halomonadaceae.</title>
        <authorList>
            <person name="De La Haba R."/>
            <person name="Chuvochina M."/>
            <person name="Wittouck S."/>
            <person name="Arahal D.R."/>
            <person name="Sanchez-Porro C."/>
            <person name="Hugenholtz P."/>
            <person name="Ventosa A."/>
        </authorList>
    </citation>
    <scope>NUCLEOTIDE SEQUENCE [LARGE SCALE GENOMIC DNA]</scope>
    <source>
        <strain evidence="2 3">DSM 21020</strain>
    </source>
</reference>
<gene>
    <name evidence="2" type="ORF">QC823_08015</name>
</gene>
<dbReference type="Pfam" id="PF03537">
    <property type="entry name" value="Glyco_hydro_114"/>
    <property type="match status" value="1"/>
</dbReference>
<evidence type="ECO:0000313" key="3">
    <source>
        <dbReference type="Proteomes" id="UP001254564"/>
    </source>
</evidence>
<dbReference type="SUPFAM" id="SSF51445">
    <property type="entry name" value="(Trans)glycosidases"/>
    <property type="match status" value="1"/>
</dbReference>
<organism evidence="2 3">
    <name type="scientific">Vreelandella vilamensis</name>
    <dbReference type="NCBI Taxonomy" id="531309"/>
    <lineage>
        <taxon>Bacteria</taxon>
        <taxon>Pseudomonadati</taxon>
        <taxon>Pseudomonadota</taxon>
        <taxon>Gammaproteobacteria</taxon>
        <taxon>Oceanospirillales</taxon>
        <taxon>Halomonadaceae</taxon>
        <taxon>Vreelandella</taxon>
    </lineage>
</organism>
<comment type="caution">
    <text evidence="2">The sequence shown here is derived from an EMBL/GenBank/DDBJ whole genome shotgun (WGS) entry which is preliminary data.</text>
</comment>
<proteinExistence type="predicted"/>
<dbReference type="Gene3D" id="3.20.20.70">
    <property type="entry name" value="Aldolase class I"/>
    <property type="match status" value="1"/>
</dbReference>
<sequence length="939" mass="104276">MEKPFCRLILGAVITLCQPFIQAQATEPVLTPSVSFYYGNDLPTELLSQFDWIVVEAANVDATELRLLKQHGGQPLAYVSIGELDAWRGADVTLPPTALVAKNEAWNSRVADLTDPGWQDFLIEALIRPLWETGYRGLFLDTLDSYRLFAPEGAAAERQQAALIEIINRIHQEFPGIQLLLNRGFEILETVHDDIIGVAAESLYRGWNPATDTFGAVPEADQAWLYQQLSRVRDQYGLPAIAIDYVPAANRELARETAQRIHAEGFIPWVSVPELNQVGVGLIEPIPRRVLVLFDKEKTEAGELANTNAHRYLAMPLEYHGYGAEYRDVNGELPSDVLHGRYAGVVTWFNDSLSNGATYHAWLRQQMENGLRAAIVGNPGIPLSGALGSLMGLQELNGLAAQTLTVIDHDALLNFEGFSQPSPLPQTSYRLVGDGLTAHLTLRDDNSGDTVVPIMTGAWGGLASYPWVFQEATEYQHRWNLDPFAFLTRALALPEMPVADATTENGARYWMTQIDGDAFVSRADLPGTPFTGEKMLSDILMRYQVPTTVSIIEGEVGAEGLYPQYREVLEPLARRIFALPWVEVATHTFSHPFEWESLVEGEMAGQGETSAGFNYNMPIPNYRFSLEREIAGSTDYINRHLAPANKPVKMVLWTGNTLPPEKALAIADELGLRNINGGNTSVTHSNPTMTRVSPMLRPQGRYLQVYAPQINENVYTNNMLGPLWGYRRAIETYQITDHPRRLKPIDVYYHFYSAASPGALRALHQVYEYVETQETLPLFASDWSDVATQWYSTGIARRLDGGWQIRGADHMRTLRIPSAMGWPDLNRSSGVAGVRDLPSGRYVALTGQGDAEVYFTSTAPSLPHLRHANGRIQAWQATSPARLSISLAAQQVPLTVELGATQGCQVSAPGARQEQRGDSTFLHYRQPRPERIEVTCAVR</sequence>
<dbReference type="PIRSF" id="PIRSF029570">
    <property type="entry name" value="UCP029570"/>
    <property type="match status" value="1"/>
</dbReference>
<dbReference type="Proteomes" id="UP001254564">
    <property type="component" value="Unassembled WGS sequence"/>
</dbReference>
<dbReference type="InterPro" id="IPR016062">
    <property type="entry name" value="TM1410-rel"/>
</dbReference>
<dbReference type="CDD" id="cd10922">
    <property type="entry name" value="CE4_PelA_like_C"/>
    <property type="match status" value="1"/>
</dbReference>
<dbReference type="EMBL" id="JARWAN010000010">
    <property type="protein sequence ID" value="MDR5898934.1"/>
    <property type="molecule type" value="Genomic_DNA"/>
</dbReference>
<evidence type="ECO:0000313" key="2">
    <source>
        <dbReference type="EMBL" id="MDR5898934.1"/>
    </source>
</evidence>
<dbReference type="InterPro" id="IPR016925">
    <property type="entry name" value="UCP029570"/>
</dbReference>
<keyword evidence="2" id="KW-0378">Hydrolase</keyword>
<dbReference type="InterPro" id="IPR004352">
    <property type="entry name" value="GH114_TIM-barrel"/>
</dbReference>
<accession>A0ABU1H3Q7</accession>
<dbReference type="PANTHER" id="PTHR35882:SF2">
    <property type="entry name" value="PELA"/>
    <property type="match status" value="1"/>
</dbReference>
<dbReference type="Gene3D" id="3.20.20.370">
    <property type="entry name" value="Glycoside hydrolase/deacetylase"/>
    <property type="match status" value="1"/>
</dbReference>
<feature type="domain" description="Glycoside-hydrolase family GH114 TIM-barrel" evidence="1">
    <location>
        <begin position="49"/>
        <end position="276"/>
    </location>
</feature>
<name>A0ABU1H3Q7_9GAMM</name>
<dbReference type="GO" id="GO:0016787">
    <property type="term" value="F:hydrolase activity"/>
    <property type="evidence" value="ECO:0007669"/>
    <property type="project" value="UniProtKB-KW"/>
</dbReference>
<dbReference type="PRINTS" id="PR01545">
    <property type="entry name" value="THEMAYE10DUF"/>
</dbReference>
<protein>
    <submittedName>
        <fullName evidence="2">Bifunctional glycoside hydrolase 114/ polysaccharide deacetylase family protein</fullName>
    </submittedName>
</protein>
<dbReference type="InterPro" id="IPR017853">
    <property type="entry name" value="GH"/>
</dbReference>
<dbReference type="RefSeq" id="WP_309655844.1">
    <property type="nucleotide sequence ID" value="NZ_JARWAN010000010.1"/>
</dbReference>
<keyword evidence="3" id="KW-1185">Reference proteome</keyword>
<dbReference type="PANTHER" id="PTHR35882">
    <property type="entry name" value="PELA"/>
    <property type="match status" value="1"/>
</dbReference>
<dbReference type="InterPro" id="IPR013785">
    <property type="entry name" value="Aldolase_TIM"/>
</dbReference>
<evidence type="ECO:0000259" key="1">
    <source>
        <dbReference type="Pfam" id="PF03537"/>
    </source>
</evidence>